<accession>A0A6L5Z5U1</accession>
<keyword evidence="11" id="KW-1185">Reference proteome</keyword>
<name>A0A6L5Z5U1_9RHOB</name>
<dbReference type="AlphaFoldDB" id="A0A6L5Z5U1"/>
<feature type="transmembrane region" description="Helical" evidence="9">
    <location>
        <begin position="71"/>
        <end position="94"/>
    </location>
</feature>
<evidence type="ECO:0000313" key="11">
    <source>
        <dbReference type="Proteomes" id="UP000474957"/>
    </source>
</evidence>
<evidence type="ECO:0000313" key="10">
    <source>
        <dbReference type="EMBL" id="MSU91414.1"/>
    </source>
</evidence>
<dbReference type="GO" id="GO:0008324">
    <property type="term" value="F:monoatomic cation transmembrane transporter activity"/>
    <property type="evidence" value="ECO:0007669"/>
    <property type="project" value="InterPro"/>
</dbReference>
<keyword evidence="8 9" id="KW-0472">Membrane</keyword>
<comment type="caution">
    <text evidence="10">The sequence shown here is derived from an EMBL/GenBank/DDBJ whole genome shotgun (WGS) entry which is preliminary data.</text>
</comment>
<proteinExistence type="inferred from homology"/>
<feature type="transmembrane region" description="Helical" evidence="9">
    <location>
        <begin position="412"/>
        <end position="435"/>
    </location>
</feature>
<keyword evidence="5 9" id="KW-0812">Transmembrane</keyword>
<dbReference type="GO" id="GO:0005886">
    <property type="term" value="C:plasma membrane"/>
    <property type="evidence" value="ECO:0007669"/>
    <property type="project" value="UniProtKB-SubCell"/>
</dbReference>
<feature type="transmembrane region" description="Helical" evidence="9">
    <location>
        <begin position="37"/>
        <end position="59"/>
    </location>
</feature>
<evidence type="ECO:0000256" key="7">
    <source>
        <dbReference type="ARBA" id="ARBA00023065"/>
    </source>
</evidence>
<gene>
    <name evidence="10" type="ORF">GE300_17680</name>
</gene>
<keyword evidence="3" id="KW-0813">Transport</keyword>
<comment type="subcellular location">
    <subcellularLocation>
        <location evidence="1">Cell membrane</location>
        <topology evidence="1">Multi-pass membrane protein</topology>
    </subcellularLocation>
</comment>
<feature type="transmembrane region" description="Helical" evidence="9">
    <location>
        <begin position="130"/>
        <end position="151"/>
    </location>
</feature>
<keyword evidence="6 9" id="KW-1133">Transmembrane helix</keyword>
<organism evidence="10 11">
    <name type="scientific">Halovulum marinum</name>
    <dbReference type="NCBI Taxonomy" id="2662447"/>
    <lineage>
        <taxon>Bacteria</taxon>
        <taxon>Pseudomonadati</taxon>
        <taxon>Pseudomonadota</taxon>
        <taxon>Alphaproteobacteria</taxon>
        <taxon>Rhodobacterales</taxon>
        <taxon>Paracoccaceae</taxon>
        <taxon>Halovulum</taxon>
    </lineage>
</organism>
<evidence type="ECO:0000256" key="8">
    <source>
        <dbReference type="ARBA" id="ARBA00023136"/>
    </source>
</evidence>
<evidence type="ECO:0000256" key="4">
    <source>
        <dbReference type="ARBA" id="ARBA00022475"/>
    </source>
</evidence>
<dbReference type="Pfam" id="PF02386">
    <property type="entry name" value="TrkH"/>
    <property type="match status" value="2"/>
</dbReference>
<dbReference type="PANTHER" id="PTHR32024:SF2">
    <property type="entry name" value="TRK SYSTEM POTASSIUM UPTAKE PROTEIN TRKG-RELATED"/>
    <property type="match status" value="1"/>
</dbReference>
<feature type="transmembrane region" description="Helical" evidence="9">
    <location>
        <begin position="195"/>
        <end position="221"/>
    </location>
</feature>
<feature type="transmembrane region" description="Helical" evidence="9">
    <location>
        <begin position="475"/>
        <end position="495"/>
    </location>
</feature>
<feature type="transmembrane region" description="Helical" evidence="9">
    <location>
        <begin position="279"/>
        <end position="299"/>
    </location>
</feature>
<sequence>MQRTGLRFPTTVNLVLITSVLMLAPLAHAIWQEDWRAARAFFYSGALSAVIAVMVGLALAARAAPASSTAVLVRLLLAYALLPAVMAAPVSLLVPSISYGQAYFEMMSSLTTTGATVLSDVATVPESVHLWRAICGWAGGLLILVVAVAILEPMKLGGFELEAAIAPGRSLRRQSLGGGGTGERLWHHARNVAPVYAALTAVLTFGLLLAGDRLLVALSHAMSVMSTSAITPLESLSEAKSGYAGEVLIFLFLLLALSRNSIQLSRSESGRGPLRDPEYRLAAVIVLSVSGLLFARHFFGAVDVEEQGNLRAAATALWGGLFNVLSFLSTTGFESRDWAEARDWSGLETPGLILLLLCLVGGGVATTAGGVKLLRVYALYKHGVREMQRLIHPNSVGGAGITARRIRREGALIAWVFLMMFLLGMSLLLLVLTALGQNFDDALALSVAALSNTGPAAQLLNPEFSYTALDPATRAVLSVAMVFGRVEVLVFVSLLNPDFWRR</sequence>
<feature type="transmembrane region" description="Helical" evidence="9">
    <location>
        <begin position="352"/>
        <end position="380"/>
    </location>
</feature>
<keyword evidence="4" id="KW-1003">Cell membrane</keyword>
<dbReference type="EMBL" id="WIND01000019">
    <property type="protein sequence ID" value="MSU91414.1"/>
    <property type="molecule type" value="Genomic_DNA"/>
</dbReference>
<dbReference type="PANTHER" id="PTHR32024">
    <property type="entry name" value="TRK SYSTEM POTASSIUM UPTAKE PROTEIN TRKG-RELATED"/>
    <property type="match status" value="1"/>
</dbReference>
<comment type="similarity">
    <text evidence="2">Belongs to the TrkH potassium transport family.</text>
</comment>
<evidence type="ECO:0000256" key="1">
    <source>
        <dbReference type="ARBA" id="ARBA00004651"/>
    </source>
</evidence>
<evidence type="ECO:0000256" key="3">
    <source>
        <dbReference type="ARBA" id="ARBA00022448"/>
    </source>
</evidence>
<dbReference type="GO" id="GO:0030001">
    <property type="term" value="P:metal ion transport"/>
    <property type="evidence" value="ECO:0007669"/>
    <property type="project" value="UniProtKB-ARBA"/>
</dbReference>
<evidence type="ECO:0000256" key="2">
    <source>
        <dbReference type="ARBA" id="ARBA00009137"/>
    </source>
</evidence>
<protein>
    <submittedName>
        <fullName evidence="10">TrkH family potassium uptake protein</fullName>
    </submittedName>
</protein>
<feature type="transmembrane region" description="Helical" evidence="9">
    <location>
        <begin position="12"/>
        <end position="31"/>
    </location>
</feature>
<dbReference type="Proteomes" id="UP000474957">
    <property type="component" value="Unassembled WGS sequence"/>
</dbReference>
<evidence type="ECO:0000256" key="9">
    <source>
        <dbReference type="SAM" id="Phobius"/>
    </source>
</evidence>
<keyword evidence="7" id="KW-0406">Ion transport</keyword>
<dbReference type="InterPro" id="IPR003445">
    <property type="entry name" value="Cat_transpt"/>
</dbReference>
<evidence type="ECO:0000256" key="6">
    <source>
        <dbReference type="ARBA" id="ARBA00022989"/>
    </source>
</evidence>
<dbReference type="RefSeq" id="WP_154448547.1">
    <property type="nucleotide sequence ID" value="NZ_WIND01000019.1"/>
</dbReference>
<evidence type="ECO:0000256" key="5">
    <source>
        <dbReference type="ARBA" id="ARBA00022692"/>
    </source>
</evidence>
<reference evidence="10 11" key="1">
    <citation type="submission" date="2019-10" db="EMBL/GenBank/DDBJ databases">
        <title>Cognatihalovulum marinum gen. nov. sp. nov., a new member of the family Rhodobacteraceae isolated from deep seawater of the Northwest Indian Ocean.</title>
        <authorList>
            <person name="Ruan C."/>
            <person name="Wang J."/>
            <person name="Zheng X."/>
            <person name="Song L."/>
            <person name="Zhu Y."/>
            <person name="Huang Y."/>
            <person name="Lu Z."/>
            <person name="Du W."/>
            <person name="Huang L."/>
            <person name="Dai X."/>
        </authorList>
    </citation>
    <scope>NUCLEOTIDE SEQUENCE [LARGE SCALE GENOMIC DNA]</scope>
    <source>
        <strain evidence="10 11">2CG4</strain>
    </source>
</reference>